<keyword evidence="1" id="KW-0732">Signal</keyword>
<proteinExistence type="predicted"/>
<feature type="chain" id="PRO_5030969949" evidence="1">
    <location>
        <begin position="22"/>
        <end position="198"/>
    </location>
</feature>
<sequence length="198" mass="19797">MNRDVLILAGALALAPWPAAAQVAGPVGHGEMPACPDSGGNHLNYVPATGSFACGASGPAWSGAMVGVSAAVSMAATGGSFTQMQVWNRKIVDTASFWSAAAPGQFTIPAGVSRVRVSLSVGQTGIGSNQFVVLHNGLLATGSFRISVPSGYNNNGATGMSGVIAVAPGDTVAVSYASALAFTLSADVTTWFQIEAVP</sequence>
<comment type="caution">
    <text evidence="2">The sequence shown here is derived from an EMBL/GenBank/DDBJ whole genome shotgun (WGS) entry which is preliminary data.</text>
</comment>
<organism evidence="2 3">
    <name type="scientific">Gluconacetobacter sacchari</name>
    <dbReference type="NCBI Taxonomy" id="92759"/>
    <lineage>
        <taxon>Bacteria</taxon>
        <taxon>Pseudomonadati</taxon>
        <taxon>Pseudomonadota</taxon>
        <taxon>Alphaproteobacteria</taxon>
        <taxon>Acetobacterales</taxon>
        <taxon>Acetobacteraceae</taxon>
        <taxon>Gluconacetobacter</taxon>
    </lineage>
</organism>
<evidence type="ECO:0000256" key="1">
    <source>
        <dbReference type="SAM" id="SignalP"/>
    </source>
</evidence>
<evidence type="ECO:0000313" key="2">
    <source>
        <dbReference type="EMBL" id="MBB2159269.1"/>
    </source>
</evidence>
<accession>A0A7W4NK37</accession>
<feature type="signal peptide" evidence="1">
    <location>
        <begin position="1"/>
        <end position="21"/>
    </location>
</feature>
<dbReference type="EMBL" id="JABEQJ010000003">
    <property type="protein sequence ID" value="MBB2159269.1"/>
    <property type="molecule type" value="Genomic_DNA"/>
</dbReference>
<reference evidence="2 3" key="1">
    <citation type="submission" date="2020-04" db="EMBL/GenBank/DDBJ databases">
        <title>Description of novel Gluconacetobacter.</title>
        <authorList>
            <person name="Sombolestani A."/>
        </authorList>
    </citation>
    <scope>NUCLEOTIDE SEQUENCE [LARGE SCALE GENOMIC DNA]</scope>
    <source>
        <strain evidence="2 3">LMG 19747</strain>
    </source>
</reference>
<dbReference type="Proteomes" id="UP000589085">
    <property type="component" value="Unassembled WGS sequence"/>
</dbReference>
<dbReference type="RefSeq" id="WP_182996140.1">
    <property type="nucleotide sequence ID" value="NZ_JABEQJ010000003.1"/>
</dbReference>
<gene>
    <name evidence="2" type="ORF">HLH48_03595</name>
</gene>
<protein>
    <submittedName>
        <fullName evidence="2">Uncharacterized protein</fullName>
    </submittedName>
</protein>
<evidence type="ECO:0000313" key="3">
    <source>
        <dbReference type="Proteomes" id="UP000589085"/>
    </source>
</evidence>
<name>A0A7W4NK37_9PROT</name>
<dbReference type="AlphaFoldDB" id="A0A7W4NK37"/>